<name>A0AAD4LV79_9AGAM</name>
<evidence type="ECO:0000313" key="1">
    <source>
        <dbReference type="EMBL" id="KAI0291919.1"/>
    </source>
</evidence>
<feature type="non-terminal residue" evidence="1">
    <location>
        <position position="162"/>
    </location>
</feature>
<comment type="caution">
    <text evidence="1">The sequence shown here is derived from an EMBL/GenBank/DDBJ whole genome shotgun (WGS) entry which is preliminary data.</text>
</comment>
<sequence>AKHCKSKGGGVHHFQDSQDHAATSNLKAHAIKCFGADAVDAAFKKASSGAQDGSIFASFAQLGQASQSISHCAHTTYETRFAGRPGTSLPTPMTVVHDVKLSFEKCQAHINKILKEHSGHVHFATDAWTSPNHHAFVAWTVHLHHEGHLLAFVLDITEVPEI</sequence>
<proteinExistence type="predicted"/>
<reference evidence="1" key="1">
    <citation type="journal article" date="2022" name="New Phytol.">
        <title>Evolutionary transition to the ectomycorrhizal habit in the genomes of a hyperdiverse lineage of mushroom-forming fungi.</title>
        <authorList>
            <person name="Looney B."/>
            <person name="Miyauchi S."/>
            <person name="Morin E."/>
            <person name="Drula E."/>
            <person name="Courty P.E."/>
            <person name="Kohler A."/>
            <person name="Kuo A."/>
            <person name="LaButti K."/>
            <person name="Pangilinan J."/>
            <person name="Lipzen A."/>
            <person name="Riley R."/>
            <person name="Andreopoulos W."/>
            <person name="He G."/>
            <person name="Johnson J."/>
            <person name="Nolan M."/>
            <person name="Tritt A."/>
            <person name="Barry K.W."/>
            <person name="Grigoriev I.V."/>
            <person name="Nagy L.G."/>
            <person name="Hibbett D."/>
            <person name="Henrissat B."/>
            <person name="Matheny P.B."/>
            <person name="Labbe J."/>
            <person name="Martin F.M."/>
        </authorList>
    </citation>
    <scope>NUCLEOTIDE SEQUENCE</scope>
    <source>
        <strain evidence="1">BPL690</strain>
    </source>
</reference>
<dbReference type="EMBL" id="WTXG01000140">
    <property type="protein sequence ID" value="KAI0291919.1"/>
    <property type="molecule type" value="Genomic_DNA"/>
</dbReference>
<evidence type="ECO:0000313" key="2">
    <source>
        <dbReference type="Proteomes" id="UP001203297"/>
    </source>
</evidence>
<keyword evidence="2" id="KW-1185">Reference proteome</keyword>
<accession>A0AAD4LV79</accession>
<feature type="non-terminal residue" evidence="1">
    <location>
        <position position="1"/>
    </location>
</feature>
<protein>
    <submittedName>
        <fullName evidence="1">Uncharacterized protein</fullName>
    </submittedName>
</protein>
<dbReference type="Proteomes" id="UP001203297">
    <property type="component" value="Unassembled WGS sequence"/>
</dbReference>
<dbReference type="AlphaFoldDB" id="A0AAD4LV79"/>
<gene>
    <name evidence="1" type="ORF">B0F90DRAFT_1604841</name>
</gene>
<organism evidence="1 2">
    <name type="scientific">Multifurca ochricompacta</name>
    <dbReference type="NCBI Taxonomy" id="376703"/>
    <lineage>
        <taxon>Eukaryota</taxon>
        <taxon>Fungi</taxon>
        <taxon>Dikarya</taxon>
        <taxon>Basidiomycota</taxon>
        <taxon>Agaricomycotina</taxon>
        <taxon>Agaricomycetes</taxon>
        <taxon>Russulales</taxon>
        <taxon>Russulaceae</taxon>
        <taxon>Multifurca</taxon>
    </lineage>
</organism>